<proteinExistence type="predicted"/>
<dbReference type="AlphaFoldDB" id="A0A161ZSS8"/>
<evidence type="ECO:0000313" key="1">
    <source>
        <dbReference type="EMBL" id="KZN96137.1"/>
    </source>
</evidence>
<accession>A0A161ZSS8</accession>
<dbReference type="EMBL" id="LWBR01000025">
    <property type="protein sequence ID" value="KZN96137.1"/>
    <property type="molecule type" value="Genomic_DNA"/>
</dbReference>
<dbReference type="RefSeq" id="WP_063388189.1">
    <property type="nucleotide sequence ID" value="NZ_LWBR01000025.1"/>
</dbReference>
<keyword evidence="2" id="KW-1185">Reference proteome</keyword>
<reference evidence="1 2" key="1">
    <citation type="submission" date="2016-04" db="EMBL/GenBank/DDBJ databases">
        <title>Draft genome sequence of Aeribacillus pallidus 8m3 from petroleum reservoir.</title>
        <authorList>
            <person name="Poltaraus A.B."/>
            <person name="Nazina T.N."/>
            <person name="Tourova T.P."/>
            <person name="Malakho S.M."/>
            <person name="Korshunova A.V."/>
            <person name="Sokolova D.S."/>
        </authorList>
    </citation>
    <scope>NUCLEOTIDE SEQUENCE [LARGE SCALE GENOMIC DNA]</scope>
    <source>
        <strain evidence="1 2">8m3</strain>
    </source>
</reference>
<organism evidence="1 2">
    <name type="scientific">Aeribacillus pallidus</name>
    <dbReference type="NCBI Taxonomy" id="33936"/>
    <lineage>
        <taxon>Bacteria</taxon>
        <taxon>Bacillati</taxon>
        <taxon>Bacillota</taxon>
        <taxon>Bacilli</taxon>
        <taxon>Bacillales</taxon>
        <taxon>Bacillaceae</taxon>
        <taxon>Aeribacillus</taxon>
    </lineage>
</organism>
<dbReference type="Proteomes" id="UP000076476">
    <property type="component" value="Unassembled WGS sequence"/>
</dbReference>
<evidence type="ECO:0000313" key="2">
    <source>
        <dbReference type="Proteomes" id="UP000076476"/>
    </source>
</evidence>
<gene>
    <name evidence="1" type="ORF">AZI98_10195</name>
</gene>
<sequence length="70" mass="8016">MVTEQAPYLPCHMDTIKRKEGSVLKVISASRNPSSSIPVYHEFMDGRIIFKVINEKGLKRLPKMADLRDE</sequence>
<protein>
    <submittedName>
        <fullName evidence="1">Uncharacterized protein</fullName>
    </submittedName>
</protein>
<name>A0A161ZSS8_9BACI</name>
<comment type="caution">
    <text evidence="1">The sequence shown here is derived from an EMBL/GenBank/DDBJ whole genome shotgun (WGS) entry which is preliminary data.</text>
</comment>